<name>A0A553YZ18_9ACTN</name>
<comment type="caution">
    <text evidence="1">The sequence shown here is derived from an EMBL/GenBank/DDBJ whole genome shotgun (WGS) entry which is preliminary data.</text>
</comment>
<evidence type="ECO:0000313" key="1">
    <source>
        <dbReference type="EMBL" id="TSB34233.1"/>
    </source>
</evidence>
<organism evidence="1 2">
    <name type="scientific">Streptomyces benahoarensis</name>
    <dbReference type="NCBI Taxonomy" id="2595054"/>
    <lineage>
        <taxon>Bacteria</taxon>
        <taxon>Bacillati</taxon>
        <taxon>Actinomycetota</taxon>
        <taxon>Actinomycetes</taxon>
        <taxon>Kitasatosporales</taxon>
        <taxon>Streptomycetaceae</taxon>
        <taxon>Streptomyces</taxon>
    </lineage>
</organism>
<dbReference type="EMBL" id="VKLS01000360">
    <property type="protein sequence ID" value="TSB34233.1"/>
    <property type="molecule type" value="Genomic_DNA"/>
</dbReference>
<dbReference type="OrthoDB" id="5572373at2"/>
<keyword evidence="2" id="KW-1185">Reference proteome</keyword>
<evidence type="ECO:0000313" key="2">
    <source>
        <dbReference type="Proteomes" id="UP000320888"/>
    </source>
</evidence>
<evidence type="ECO:0008006" key="3">
    <source>
        <dbReference type="Google" id="ProtNLM"/>
    </source>
</evidence>
<sequence length="177" mass="19982">MATDLELLASFPATGEAGPVLNDWADAEATLHTRFPPAFRDFLDTFGGAKFDDFLHVYRAGAENEYVDLVANTVKARGTMERTRDWIRELLAGRGLEPAQLICWGGTDNADMCFLVPHDDPARWAVLTVIGRGREYDLYEGPVESYLLRVLRGDLVSEVFPEDFPDEEPGYERRPWI</sequence>
<protein>
    <recommendedName>
        <fullName evidence="3">SMI1/KNR4 family protein</fullName>
    </recommendedName>
</protein>
<dbReference type="SUPFAM" id="SSF160631">
    <property type="entry name" value="SMI1/KNR4-like"/>
    <property type="match status" value="1"/>
</dbReference>
<dbReference type="AlphaFoldDB" id="A0A553YZ18"/>
<proteinExistence type="predicted"/>
<dbReference type="RefSeq" id="WP_143944104.1">
    <property type="nucleotide sequence ID" value="NZ_VKLS01000360.1"/>
</dbReference>
<dbReference type="InterPro" id="IPR037883">
    <property type="entry name" value="Knr4/Smi1-like_sf"/>
</dbReference>
<gene>
    <name evidence="1" type="ORF">FNZ23_22545</name>
</gene>
<reference evidence="1 2" key="1">
    <citation type="submission" date="2019-07" db="EMBL/GenBank/DDBJ databases">
        <title>Draft genome for Streptomyces benahoarensis MZ03-48.</title>
        <authorList>
            <person name="Gonzalez-Pimentel J.L."/>
        </authorList>
    </citation>
    <scope>NUCLEOTIDE SEQUENCE [LARGE SCALE GENOMIC DNA]</scope>
    <source>
        <strain evidence="1 2">MZ03-48</strain>
    </source>
</reference>
<dbReference type="Proteomes" id="UP000320888">
    <property type="component" value="Unassembled WGS sequence"/>
</dbReference>
<accession>A0A553YZ18</accession>